<dbReference type="Pfam" id="PF13399">
    <property type="entry name" value="LytR_C"/>
    <property type="match status" value="1"/>
</dbReference>
<protein>
    <recommendedName>
        <fullName evidence="3">LytR/CpsA/Psr regulator C-terminal domain-containing protein</fullName>
    </recommendedName>
</protein>
<organism evidence="4 5">
    <name type="scientific">Glaciibacter psychrotolerans</name>
    <dbReference type="NCBI Taxonomy" id="670054"/>
    <lineage>
        <taxon>Bacteria</taxon>
        <taxon>Bacillati</taxon>
        <taxon>Actinomycetota</taxon>
        <taxon>Actinomycetes</taxon>
        <taxon>Micrococcales</taxon>
        <taxon>Microbacteriaceae</taxon>
        <taxon>Glaciibacter</taxon>
    </lineage>
</organism>
<dbReference type="AlphaFoldDB" id="A0A7Z0J4W1"/>
<keyword evidence="5" id="KW-1185">Reference proteome</keyword>
<dbReference type="EMBL" id="JACCFM010000001">
    <property type="protein sequence ID" value="NYJ18248.1"/>
    <property type="molecule type" value="Genomic_DNA"/>
</dbReference>
<evidence type="ECO:0000256" key="1">
    <source>
        <dbReference type="SAM" id="MobiDB-lite"/>
    </source>
</evidence>
<feature type="transmembrane region" description="Helical" evidence="2">
    <location>
        <begin position="33"/>
        <end position="55"/>
    </location>
</feature>
<dbReference type="InterPro" id="IPR027381">
    <property type="entry name" value="LytR/CpsA/Psr_C"/>
</dbReference>
<dbReference type="RefSeq" id="WP_179577181.1">
    <property type="nucleotide sequence ID" value="NZ_JACCFM010000001.1"/>
</dbReference>
<dbReference type="PANTHER" id="PTHR33392">
    <property type="entry name" value="POLYISOPRENYL-TEICHOIC ACID--PEPTIDOGLYCAN TEICHOIC ACID TRANSFERASE TAGU"/>
    <property type="match status" value="1"/>
</dbReference>
<dbReference type="Gene3D" id="3.30.70.2390">
    <property type="match status" value="1"/>
</dbReference>
<evidence type="ECO:0000256" key="2">
    <source>
        <dbReference type="SAM" id="Phobius"/>
    </source>
</evidence>
<dbReference type="InterPro" id="IPR050922">
    <property type="entry name" value="LytR/CpsA/Psr_CW_biosynth"/>
</dbReference>
<reference evidence="4 5" key="1">
    <citation type="submission" date="2020-07" db="EMBL/GenBank/DDBJ databases">
        <title>Sequencing the genomes of 1000 actinobacteria strains.</title>
        <authorList>
            <person name="Klenk H.-P."/>
        </authorList>
    </citation>
    <scope>NUCLEOTIDE SEQUENCE [LARGE SCALE GENOMIC DNA]</scope>
    <source>
        <strain evidence="4 5">LI1</strain>
    </source>
</reference>
<keyword evidence="2" id="KW-0472">Membrane</keyword>
<proteinExistence type="predicted"/>
<keyword evidence="2" id="KW-0812">Transmembrane</keyword>
<feature type="domain" description="LytR/CpsA/Psr regulator C-terminal" evidence="3">
    <location>
        <begin position="96"/>
        <end position="184"/>
    </location>
</feature>
<dbReference type="Proteomes" id="UP000537260">
    <property type="component" value="Unassembled WGS sequence"/>
</dbReference>
<comment type="caution">
    <text evidence="4">The sequence shown here is derived from an EMBL/GenBank/DDBJ whole genome shotgun (WGS) entry which is preliminary data.</text>
</comment>
<feature type="compositionally biased region" description="Basic and acidic residues" evidence="1">
    <location>
        <begin position="1"/>
        <end position="21"/>
    </location>
</feature>
<feature type="region of interest" description="Disordered" evidence="1">
    <location>
        <begin position="1"/>
        <end position="26"/>
    </location>
</feature>
<evidence type="ECO:0000259" key="3">
    <source>
        <dbReference type="Pfam" id="PF13399"/>
    </source>
</evidence>
<dbReference type="PANTHER" id="PTHR33392:SF6">
    <property type="entry name" value="POLYISOPRENYL-TEICHOIC ACID--PEPTIDOGLYCAN TEICHOIC ACID TRANSFERASE TAGU"/>
    <property type="match status" value="1"/>
</dbReference>
<gene>
    <name evidence="4" type="ORF">HNR05_000039</name>
</gene>
<evidence type="ECO:0000313" key="4">
    <source>
        <dbReference type="EMBL" id="NYJ18248.1"/>
    </source>
</evidence>
<accession>A0A7Z0J4W1</accession>
<evidence type="ECO:0000313" key="5">
    <source>
        <dbReference type="Proteomes" id="UP000537260"/>
    </source>
</evidence>
<keyword evidence="2" id="KW-1133">Transmembrane helix</keyword>
<sequence length="189" mass="19135">MPRNTPNDRFDSLPRSIDRVGAHRSPRKKGRGWVAFAWAAGVTAVLVGIGAAVIFTQSTRLDIALPGVTPVASSAAAAIPTAKPVPTPEPTVDPNLSITVLNGTPGAGIAAGVGELLTAAGWNVGATSNADTEDIVTTTIYYSDASLEGAARGIAASLPGAEIRLANDFAESGADLTVVVGNDYIAATE</sequence>
<name>A0A7Z0J4W1_9MICO</name>